<dbReference type="InterPro" id="IPR050678">
    <property type="entry name" value="DNA_Partitioning_ATPase"/>
</dbReference>
<dbReference type="Proteomes" id="UP000031278">
    <property type="component" value="Unassembled WGS sequence"/>
</dbReference>
<dbReference type="PANTHER" id="PTHR13696">
    <property type="entry name" value="P-LOOP CONTAINING NUCLEOSIDE TRIPHOSPHATE HYDROLASE"/>
    <property type="match status" value="1"/>
</dbReference>
<protein>
    <submittedName>
        <fullName evidence="2">Chromosome partitioning protein</fullName>
    </submittedName>
</protein>
<evidence type="ECO:0000313" key="2">
    <source>
        <dbReference type="EMBL" id="KHT64543.1"/>
    </source>
</evidence>
<feature type="domain" description="AAA" evidence="1">
    <location>
        <begin position="1"/>
        <end position="199"/>
    </location>
</feature>
<dbReference type="Gene3D" id="3.40.50.300">
    <property type="entry name" value="P-loop containing nucleotide triphosphate hydrolases"/>
    <property type="match status" value="1"/>
</dbReference>
<dbReference type="InterPro" id="IPR027417">
    <property type="entry name" value="P-loop_NTPase"/>
</dbReference>
<gene>
    <name evidence="2" type="ORF">RJ45_05880</name>
</gene>
<dbReference type="RefSeq" id="WP_039459573.1">
    <property type="nucleotide sequence ID" value="NZ_JWLZ01000072.1"/>
</dbReference>
<name>A0A0B9G764_9GAMM</name>
<dbReference type="EMBL" id="JWLZ01000072">
    <property type="protein sequence ID" value="KHT64543.1"/>
    <property type="molecule type" value="Genomic_DNA"/>
</dbReference>
<evidence type="ECO:0000313" key="3">
    <source>
        <dbReference type="Proteomes" id="UP000031278"/>
    </source>
</evidence>
<dbReference type="AlphaFoldDB" id="A0A0B9G764"/>
<proteinExistence type="predicted"/>
<dbReference type="InterPro" id="IPR025669">
    <property type="entry name" value="AAA_dom"/>
</dbReference>
<evidence type="ECO:0000259" key="1">
    <source>
        <dbReference type="Pfam" id="PF13614"/>
    </source>
</evidence>
<organism evidence="2 3">
    <name type="scientific">Photobacterium gaetbulicola</name>
    <dbReference type="NCBI Taxonomy" id="1295392"/>
    <lineage>
        <taxon>Bacteria</taxon>
        <taxon>Pseudomonadati</taxon>
        <taxon>Pseudomonadota</taxon>
        <taxon>Gammaproteobacteria</taxon>
        <taxon>Vibrionales</taxon>
        <taxon>Vibrionaceae</taxon>
        <taxon>Photobacterium</taxon>
    </lineage>
</organism>
<comment type="caution">
    <text evidence="2">The sequence shown here is derived from an EMBL/GenBank/DDBJ whole genome shotgun (WGS) entry which is preliminary data.</text>
</comment>
<dbReference type="CDD" id="cd02042">
    <property type="entry name" value="ParAB_family"/>
    <property type="match status" value="1"/>
</dbReference>
<sequence length="331" mass="37304">MKSIAFFNNKGGVGKTTLLCNLAASLAKVHNKKVLVIDADPQCNASAYLLPEEQLQSILMDEEHYSVDAFYEPIRRGVGYPKSIPTIVKSERFSVDLIVGDPKLSIREDLLATDWAATRNGDPRGFQTTYAFKELVSRFNNYDFVLIDIGPSLGALNRSVLLATDFFVMPLSVDIFSMMAVENIIKSLTSWKRALEDAIERHYKEEEYYFEIDNKKVQWDLNFAGYVMQQYRAKKKEGVRQAVGAFERIIEKQKLELNELSNFFNISPELTDLGEVPTLSSVVPLSQQAHAPIFDLGAKDGVVGAHYTRVSEAAEFFHKISGKLIERLSND</sequence>
<reference evidence="2 3" key="1">
    <citation type="submission" date="2014-12" db="EMBL/GenBank/DDBJ databases">
        <title>Genome sequencing of Photobacterium gaetbulicola AD005a.</title>
        <authorList>
            <person name="Adrian T.G.S."/>
            <person name="Chan K.G."/>
        </authorList>
    </citation>
    <scope>NUCLEOTIDE SEQUENCE [LARGE SCALE GENOMIC DNA]</scope>
    <source>
        <strain evidence="2 3">AD005a</strain>
    </source>
</reference>
<dbReference type="PANTHER" id="PTHR13696:SF52">
    <property type="entry name" value="PARA FAMILY PROTEIN CT_582"/>
    <property type="match status" value="1"/>
</dbReference>
<dbReference type="SUPFAM" id="SSF52540">
    <property type="entry name" value="P-loop containing nucleoside triphosphate hydrolases"/>
    <property type="match status" value="1"/>
</dbReference>
<accession>A0A0B9G764</accession>
<dbReference type="Pfam" id="PF13614">
    <property type="entry name" value="AAA_31"/>
    <property type="match status" value="1"/>
</dbReference>